<organism evidence="1 2">
    <name type="scientific">Apibacter mensalis</name>
    <dbReference type="NCBI Taxonomy" id="1586267"/>
    <lineage>
        <taxon>Bacteria</taxon>
        <taxon>Pseudomonadati</taxon>
        <taxon>Bacteroidota</taxon>
        <taxon>Flavobacteriia</taxon>
        <taxon>Flavobacteriales</taxon>
        <taxon>Weeksellaceae</taxon>
        <taxon>Apibacter</taxon>
    </lineage>
</organism>
<dbReference type="PIRSF" id="PIRSF015268">
    <property type="entry name" value="Virulence_RhuM"/>
    <property type="match status" value="1"/>
</dbReference>
<dbReference type="RefSeq" id="WP_055425127.1">
    <property type="nucleotide sequence ID" value="NZ_FCOR01000004.1"/>
</dbReference>
<dbReference type="PANTHER" id="PTHR35810:SF1">
    <property type="entry name" value="CYTOPLASMIC PROTEIN"/>
    <property type="match status" value="1"/>
</dbReference>
<proteinExistence type="predicted"/>
<evidence type="ECO:0000313" key="2">
    <source>
        <dbReference type="Proteomes" id="UP000182761"/>
    </source>
</evidence>
<dbReference type="OrthoDB" id="9802752at2"/>
<dbReference type="Pfam" id="PF13310">
    <property type="entry name" value="Virulence_RhuM"/>
    <property type="match status" value="1"/>
</dbReference>
<reference evidence="1 2" key="1">
    <citation type="submission" date="2016-01" db="EMBL/GenBank/DDBJ databases">
        <authorList>
            <person name="McClelland M."/>
            <person name="Jain A."/>
            <person name="Saraogi P."/>
            <person name="Mendelson R."/>
            <person name="Westerman R."/>
            <person name="SanMiguel P."/>
            <person name="Csonka L."/>
        </authorList>
    </citation>
    <scope>NUCLEOTIDE SEQUENCE [LARGE SCALE GENOMIC DNA]</scope>
    <source>
        <strain evidence="1 2">R-53146</strain>
    </source>
</reference>
<dbReference type="AlphaFoldDB" id="A0A0X3ANG3"/>
<protein>
    <submittedName>
        <fullName evidence="1">Uncharacterized conserved protein</fullName>
    </submittedName>
</protein>
<sequence>MSNDHILIYQDNNQPIRVEARFENENIGLTQRQMVELFQTAKSTLSEHIKNIYAKGELLLEATIRKIRTVQEESCRNVTRELEYYNLDMIISLGYRINSKIAAQFRTWATSILKEYLKKGFVLNDDRLKKLGGNSYWKALLDRIGEIRSSEKVMHRQVLDLYATAIDYEPNTKASADFFKIVQNKLHYAAHGNTASEIIHFRVDSNKPFAGLTHLKGSGPTQAEARVAQNYLTEQELRALNNLVPAYFDLAELNAMEEPKMRMVDCVRELDNILSSTRRQLLDNPASISYHQAENKGKLEYKKFKAQTLAPVEVPYLKTINALEKKAKKESRKK</sequence>
<dbReference type="Proteomes" id="UP000182761">
    <property type="component" value="Unassembled WGS sequence"/>
</dbReference>
<dbReference type="PANTHER" id="PTHR35810">
    <property type="entry name" value="CYTOPLASMIC PROTEIN-RELATED"/>
    <property type="match status" value="1"/>
</dbReference>
<gene>
    <name evidence="1" type="ORF">Ga0061079_10421</name>
</gene>
<evidence type="ECO:0000313" key="1">
    <source>
        <dbReference type="EMBL" id="CVK15904.1"/>
    </source>
</evidence>
<keyword evidence="2" id="KW-1185">Reference proteome</keyword>
<dbReference type="EMBL" id="FCOR01000004">
    <property type="protein sequence ID" value="CVK15904.1"/>
    <property type="molecule type" value="Genomic_DNA"/>
</dbReference>
<accession>A0A0X3ANG3</accession>
<name>A0A0X3ANG3_9FLAO</name>
<dbReference type="STRING" id="1586267.GCA_001418685_00738"/>
<dbReference type="InterPro" id="IPR011204">
    <property type="entry name" value="Virulence_RhuM-like"/>
</dbReference>